<organism evidence="1 2">
    <name type="scientific">Lysinibacillus piscis</name>
    <dbReference type="NCBI Taxonomy" id="2518931"/>
    <lineage>
        <taxon>Bacteria</taxon>
        <taxon>Bacillati</taxon>
        <taxon>Bacillota</taxon>
        <taxon>Bacilli</taxon>
        <taxon>Bacillales</taxon>
        <taxon>Bacillaceae</taxon>
        <taxon>Lysinibacillus</taxon>
    </lineage>
</organism>
<evidence type="ECO:0008006" key="3">
    <source>
        <dbReference type="Google" id="ProtNLM"/>
    </source>
</evidence>
<gene>
    <name evidence="1" type="ORF">LYSBPC_13790</name>
</gene>
<name>A0ABQ5NJK1_9BACI</name>
<evidence type="ECO:0000313" key="1">
    <source>
        <dbReference type="EMBL" id="GLC88252.1"/>
    </source>
</evidence>
<comment type="caution">
    <text evidence="1">The sequence shown here is derived from an EMBL/GenBank/DDBJ whole genome shotgun (WGS) entry which is preliminary data.</text>
</comment>
<keyword evidence="2" id="KW-1185">Reference proteome</keyword>
<accession>A0ABQ5NJK1</accession>
<protein>
    <recommendedName>
        <fullName evidence="3">DUF4054 domain-containing protein</fullName>
    </recommendedName>
</protein>
<sequence>MLLTTIERIRLLDSGFDAVSDARLEMCIEDASLEVSSLEINEAHYERLTRYLAAHLAILSTELKQAVIREKVDVIERQYSDPNKNIGLMASKYGQEYQRLLDDLAELEKEPKKHLNLMVL</sequence>
<dbReference type="InterPro" id="IPR025127">
    <property type="entry name" value="DUF4054"/>
</dbReference>
<reference evidence="1" key="1">
    <citation type="submission" date="2022-08" db="EMBL/GenBank/DDBJ databases">
        <title>Draft genome sequence of Lysinibacillus sp. strain KH24.</title>
        <authorList>
            <person name="Kanbe H."/>
            <person name="Itoh H."/>
        </authorList>
    </citation>
    <scope>NUCLEOTIDE SEQUENCE</scope>
    <source>
        <strain evidence="1">KH24</strain>
    </source>
</reference>
<dbReference type="Proteomes" id="UP001065593">
    <property type="component" value="Unassembled WGS sequence"/>
</dbReference>
<dbReference type="Pfam" id="PF13262">
    <property type="entry name" value="DUF4054"/>
    <property type="match status" value="1"/>
</dbReference>
<evidence type="ECO:0000313" key="2">
    <source>
        <dbReference type="Proteomes" id="UP001065593"/>
    </source>
</evidence>
<proteinExistence type="predicted"/>
<dbReference type="RefSeq" id="WP_264988015.1">
    <property type="nucleotide sequence ID" value="NZ_BRZA01000002.1"/>
</dbReference>
<dbReference type="EMBL" id="BRZA01000002">
    <property type="protein sequence ID" value="GLC88252.1"/>
    <property type="molecule type" value="Genomic_DNA"/>
</dbReference>